<evidence type="ECO:0000313" key="4">
    <source>
        <dbReference type="EMBL" id="UYQ64439.1"/>
    </source>
</evidence>
<dbReference type="InterPro" id="IPR025711">
    <property type="entry name" value="PepSY"/>
</dbReference>
<feature type="region of interest" description="Disordered" evidence="1">
    <location>
        <begin position="89"/>
        <end position="127"/>
    </location>
</feature>
<feature type="compositionally biased region" description="Acidic residues" evidence="1">
    <location>
        <begin position="111"/>
        <end position="127"/>
    </location>
</feature>
<dbReference type="EMBL" id="CP107567">
    <property type="protein sequence ID" value="UYQ64439.1"/>
    <property type="molecule type" value="Genomic_DNA"/>
</dbReference>
<feature type="signal peptide" evidence="2">
    <location>
        <begin position="1"/>
        <end position="27"/>
    </location>
</feature>
<evidence type="ECO:0000256" key="2">
    <source>
        <dbReference type="SAM" id="SignalP"/>
    </source>
</evidence>
<evidence type="ECO:0000256" key="1">
    <source>
        <dbReference type="SAM" id="MobiDB-lite"/>
    </source>
</evidence>
<sequence>MKRNLVIATVAAAVLVGGGTYTAAALASDDAPASTASRSAQDRNDDRAAERPAGSITATEAVTAALKHTPGAVDSVDLDDDGAAHWEVEVVGKDDREHELKVDAKSGALREDDDDDRDDDGDRDDDDRAALRAASVDAREAARAALKAHPGATVTSVDFDDDAAAHWEVELGDGKEVSVDAKSATVTNDRADD</sequence>
<feature type="compositionally biased region" description="Low complexity" evidence="1">
    <location>
        <begin position="27"/>
        <end position="39"/>
    </location>
</feature>
<feature type="domain" description="PepSY" evidence="3">
    <location>
        <begin position="140"/>
        <end position="189"/>
    </location>
</feature>
<keyword evidence="2" id="KW-0732">Signal</keyword>
<evidence type="ECO:0000259" key="3">
    <source>
        <dbReference type="Pfam" id="PF03413"/>
    </source>
</evidence>
<dbReference type="RefSeq" id="WP_264247238.1">
    <property type="nucleotide sequence ID" value="NZ_CP107567.1"/>
</dbReference>
<evidence type="ECO:0000313" key="5">
    <source>
        <dbReference type="Proteomes" id="UP001163878"/>
    </source>
</evidence>
<dbReference type="Gene3D" id="3.10.450.40">
    <property type="match status" value="2"/>
</dbReference>
<feature type="chain" id="PRO_5047233901" evidence="2">
    <location>
        <begin position="28"/>
        <end position="193"/>
    </location>
</feature>
<accession>A0ABY6IBR0</accession>
<name>A0ABY6IBR0_STRPE</name>
<feature type="region of interest" description="Disordered" evidence="1">
    <location>
        <begin position="27"/>
        <end position="57"/>
    </location>
</feature>
<reference evidence="4" key="1">
    <citation type="submission" date="2022-10" db="EMBL/GenBank/DDBJ databases">
        <title>Cytochrome P450 Catalyzes Benzene Ring Formation in the Biosynthesis of Trialkyl-Substituted Aromatic Polyketides.</title>
        <authorList>
            <person name="Zhao E."/>
            <person name="Ge H."/>
        </authorList>
    </citation>
    <scope>NUCLEOTIDE SEQUENCE</scope>
    <source>
        <strain evidence="4">NA0869</strain>
    </source>
</reference>
<feature type="compositionally biased region" description="Basic and acidic residues" evidence="1">
    <location>
        <begin position="89"/>
        <end position="110"/>
    </location>
</feature>
<gene>
    <name evidence="4" type="ORF">OGH68_25200</name>
</gene>
<dbReference type="Pfam" id="PF03413">
    <property type="entry name" value="PepSY"/>
    <property type="match status" value="2"/>
</dbReference>
<dbReference type="Proteomes" id="UP001163878">
    <property type="component" value="Chromosome"/>
</dbReference>
<proteinExistence type="predicted"/>
<keyword evidence="5" id="KW-1185">Reference proteome</keyword>
<organism evidence="4 5">
    <name type="scientific">Streptomyces peucetius</name>
    <dbReference type="NCBI Taxonomy" id="1950"/>
    <lineage>
        <taxon>Bacteria</taxon>
        <taxon>Bacillati</taxon>
        <taxon>Actinomycetota</taxon>
        <taxon>Actinomycetes</taxon>
        <taxon>Kitasatosporales</taxon>
        <taxon>Streptomycetaceae</taxon>
        <taxon>Streptomyces</taxon>
    </lineage>
</organism>
<feature type="compositionally biased region" description="Basic and acidic residues" evidence="1">
    <location>
        <begin position="40"/>
        <end position="50"/>
    </location>
</feature>
<feature type="domain" description="PepSY" evidence="3">
    <location>
        <begin position="56"/>
        <end position="111"/>
    </location>
</feature>
<protein>
    <submittedName>
        <fullName evidence="4">PepSY domain-containing protein</fullName>
    </submittedName>
</protein>